<evidence type="ECO:0000256" key="4">
    <source>
        <dbReference type="ARBA" id="ARBA00022692"/>
    </source>
</evidence>
<keyword evidence="3" id="KW-1003">Cell membrane</keyword>
<dbReference type="PANTHER" id="PTHR33884:SF3">
    <property type="entry name" value="UPF0410 PROTEIN YMGE"/>
    <property type="match status" value="1"/>
</dbReference>
<proteinExistence type="inferred from homology"/>
<dbReference type="AlphaFoldDB" id="A0A5C1EB40"/>
<comment type="similarity">
    <text evidence="2">Belongs to the UPF0410 family.</text>
</comment>
<evidence type="ECO:0000256" key="2">
    <source>
        <dbReference type="ARBA" id="ARBA00011006"/>
    </source>
</evidence>
<dbReference type="KEGG" id="otr:OTERR_26000"/>
<keyword evidence="6 7" id="KW-0472">Membrane</keyword>
<comment type="subcellular location">
    <subcellularLocation>
        <location evidence="1">Cell membrane</location>
        <topology evidence="1">Multi-pass membrane protein</topology>
    </subcellularLocation>
</comment>
<dbReference type="RefSeq" id="WP_149426062.1">
    <property type="nucleotide sequence ID" value="NZ_CP022579.1"/>
</dbReference>
<evidence type="ECO:0000256" key="3">
    <source>
        <dbReference type="ARBA" id="ARBA00022475"/>
    </source>
</evidence>
<evidence type="ECO:0000256" key="6">
    <source>
        <dbReference type="ARBA" id="ARBA00023136"/>
    </source>
</evidence>
<organism evidence="8 9">
    <name type="scientific">Oryzomicrobium terrae</name>
    <dbReference type="NCBI Taxonomy" id="1735038"/>
    <lineage>
        <taxon>Bacteria</taxon>
        <taxon>Pseudomonadati</taxon>
        <taxon>Pseudomonadota</taxon>
        <taxon>Betaproteobacteria</taxon>
        <taxon>Rhodocyclales</taxon>
        <taxon>Rhodocyclaceae</taxon>
        <taxon>Oryzomicrobium</taxon>
    </lineage>
</organism>
<gene>
    <name evidence="8" type="ORF">OTERR_26000</name>
</gene>
<dbReference type="Proteomes" id="UP000323671">
    <property type="component" value="Chromosome"/>
</dbReference>
<accession>A0A5C1EB40</accession>
<reference evidence="8 9" key="1">
    <citation type="submission" date="2017-07" db="EMBL/GenBank/DDBJ databases">
        <title>Complete genome sequence of Oryzomicrobium terrae TPP412.</title>
        <authorList>
            <person name="Chiu L.-W."/>
            <person name="Lo K.-J."/>
            <person name="Tsai Y.-M."/>
            <person name="Lin S.-S."/>
            <person name="Kuo C.-H."/>
            <person name="Liu C.-T."/>
        </authorList>
    </citation>
    <scope>NUCLEOTIDE SEQUENCE [LARGE SCALE GENOMIC DNA]</scope>
    <source>
        <strain evidence="8 9">TPP412</strain>
    </source>
</reference>
<dbReference type="EMBL" id="CP022579">
    <property type="protein sequence ID" value="QEL66076.1"/>
    <property type="molecule type" value="Genomic_DNA"/>
</dbReference>
<keyword evidence="5 7" id="KW-1133">Transmembrane helix</keyword>
<evidence type="ECO:0008006" key="10">
    <source>
        <dbReference type="Google" id="ProtNLM"/>
    </source>
</evidence>
<dbReference type="PANTHER" id="PTHR33884">
    <property type="entry name" value="UPF0410 PROTEIN YMGE"/>
    <property type="match status" value="1"/>
</dbReference>
<evidence type="ECO:0000256" key="7">
    <source>
        <dbReference type="SAM" id="Phobius"/>
    </source>
</evidence>
<name>A0A5C1EB40_9RHOO</name>
<sequence length="88" mass="8970">MGWIVTLLVGGLIGWIASRIMNTDAQQGIIANVLVGIIGSALGRWFFGDVIGIGAAESAGSFSLVGLAFGVLGAVILIALLKVVGVFR</sequence>
<dbReference type="GO" id="GO:0005886">
    <property type="term" value="C:plasma membrane"/>
    <property type="evidence" value="ECO:0007669"/>
    <property type="project" value="UniProtKB-SubCell"/>
</dbReference>
<feature type="transmembrane region" description="Helical" evidence="7">
    <location>
        <begin position="59"/>
        <end position="81"/>
    </location>
</feature>
<keyword evidence="4 7" id="KW-0812">Transmembrane</keyword>
<evidence type="ECO:0000256" key="1">
    <source>
        <dbReference type="ARBA" id="ARBA00004651"/>
    </source>
</evidence>
<keyword evidence="9" id="KW-1185">Reference proteome</keyword>
<feature type="transmembrane region" description="Helical" evidence="7">
    <location>
        <begin position="29"/>
        <end position="47"/>
    </location>
</feature>
<evidence type="ECO:0000313" key="8">
    <source>
        <dbReference type="EMBL" id="QEL66076.1"/>
    </source>
</evidence>
<protein>
    <recommendedName>
        <fullName evidence="10">Transglycosylase-associated protein</fullName>
    </recommendedName>
</protein>
<evidence type="ECO:0000256" key="5">
    <source>
        <dbReference type="ARBA" id="ARBA00022989"/>
    </source>
</evidence>
<evidence type="ECO:0000313" key="9">
    <source>
        <dbReference type="Proteomes" id="UP000323671"/>
    </source>
</evidence>
<dbReference type="InterPro" id="IPR007341">
    <property type="entry name" value="Transgly_assoc"/>
</dbReference>